<evidence type="ECO:0000313" key="2">
    <source>
        <dbReference type="EMBL" id="NJP88061.1"/>
    </source>
</evidence>
<organism evidence="2 3">
    <name type="scientific">Nonomuraea composti</name>
    <dbReference type="NCBI Taxonomy" id="2720023"/>
    <lineage>
        <taxon>Bacteria</taxon>
        <taxon>Bacillati</taxon>
        <taxon>Actinomycetota</taxon>
        <taxon>Actinomycetes</taxon>
        <taxon>Streptosporangiales</taxon>
        <taxon>Streptosporangiaceae</taxon>
        <taxon>Nonomuraea</taxon>
    </lineage>
</organism>
<evidence type="ECO:0000313" key="3">
    <source>
        <dbReference type="Proteomes" id="UP000696294"/>
    </source>
</evidence>
<name>A0ABX1AT35_9ACTN</name>
<gene>
    <name evidence="2" type="ORF">HCN51_01075</name>
</gene>
<protein>
    <submittedName>
        <fullName evidence="2">Uncharacterized protein</fullName>
    </submittedName>
</protein>
<accession>A0ABX1AT35</accession>
<feature type="region of interest" description="Disordered" evidence="1">
    <location>
        <begin position="12"/>
        <end position="34"/>
    </location>
</feature>
<reference evidence="2 3" key="1">
    <citation type="submission" date="2020-03" db="EMBL/GenBank/DDBJ databases">
        <title>WGS of actinomycetes isolated from Thailand.</title>
        <authorList>
            <person name="Thawai C."/>
        </authorList>
    </citation>
    <scope>NUCLEOTIDE SEQUENCE [LARGE SCALE GENOMIC DNA]</scope>
    <source>
        <strain evidence="2 3">FMUSA5-5</strain>
    </source>
</reference>
<sequence>MRAVWWWAVQHEGGPGTNTVRARTDGRAASTGGSANANGVAVSGVAVSGAGAGGE</sequence>
<dbReference type="EMBL" id="JAATEP010000001">
    <property type="protein sequence ID" value="NJP88061.1"/>
    <property type="molecule type" value="Genomic_DNA"/>
</dbReference>
<proteinExistence type="predicted"/>
<evidence type="ECO:0000256" key="1">
    <source>
        <dbReference type="SAM" id="MobiDB-lite"/>
    </source>
</evidence>
<dbReference type="Proteomes" id="UP000696294">
    <property type="component" value="Unassembled WGS sequence"/>
</dbReference>
<comment type="caution">
    <text evidence="2">The sequence shown here is derived from an EMBL/GenBank/DDBJ whole genome shotgun (WGS) entry which is preliminary data.</text>
</comment>
<keyword evidence="3" id="KW-1185">Reference proteome</keyword>
<dbReference type="RefSeq" id="WP_168005745.1">
    <property type="nucleotide sequence ID" value="NZ_JAATEP010000001.1"/>
</dbReference>